<evidence type="ECO:0000256" key="1">
    <source>
        <dbReference type="SAM" id="MobiDB-lite"/>
    </source>
</evidence>
<dbReference type="AlphaFoldDB" id="A0A6L2KVV8"/>
<dbReference type="Pfam" id="PF22936">
    <property type="entry name" value="Pol_BBD"/>
    <property type="match status" value="1"/>
</dbReference>
<feature type="domain" description="Retrovirus-related Pol polyprotein from transposon TNT 1-94-like beta-barrel" evidence="3">
    <location>
        <begin position="908"/>
        <end position="986"/>
    </location>
</feature>
<evidence type="ECO:0000259" key="3">
    <source>
        <dbReference type="Pfam" id="PF22936"/>
    </source>
</evidence>
<feature type="region of interest" description="Disordered" evidence="1">
    <location>
        <begin position="820"/>
        <end position="841"/>
    </location>
</feature>
<sequence length="1126" mass="127957">TPTEPVDSLSMGNEHLDIILATESDEFIKSCVENLVPNPSESEGKNECDVPAGFTTFSNVLFDDDYDSDSSDDQLLSDEDVPEKIYSNLLFDEEIIHMEIDQHSFNVESDLIESMPNHDSSVIISLKIDSLFSNQFRRELIKLIIILRKKFILPRDCCMTTHLLDSDPLMEEIDLSFNPDDPMPPGIEEDDDDSERDIPILKELLDNYSLSLPTNESYHFDILLPYRPPTKPPDGNTGTLNIKMMGDVFDQKENFNGMSIEIRKKEKLLQEEQWAYLSTHPSKRLHSFCFDDDDEDYTSAITPDEPVLSTEEPDNSLSMGDEHLDTIPATKSDEFIKSGVENLIPIPSESEGIPEHMCDVPSHDNSSPLDVSKDQIEDFSESNNSEVIEIVIPEVGGIDDDILLTINHDDLREKLRNVNLLISKLEALNANSTPASDCKTKSSSTSLNSLLEETNTFDNSLPEFETFCFDVEEISSGSTTARPDLSLPEYEAFHDDHIKEFSSGRCSFLSEELPDIDSFNDIYPHFDDDPLSGSTTYSANSLLEEFADELALISYPPDYDDYRACNIKSDIREIEFLLFQGEDSDFKDSIDQSVLTHCDDLFVDPTPEMFAEEQPPDYSFPSRFDVYPDDFLEIESDATFDDDSFDSEGEKIKEAELLIDPLDLPCDIMSEYDSFNSQDFSRDDVFFSPDNEDKVFNPGILSHDKSVKIITRFTPEKKLAVSFTSWLFEDFDPPFSELLVFKEVPISMRLLPFSSENEEKVFKPGIYTFKKFHCCFLPELSHPESLLDFIQAWSSTRSTCSSLSFLAILEANTVNNNDTKISRRKRGRGNPRGHGRGRGRGHYGHNCFSNQNYSYLRGGYNRCGRGRGQRNYTYHTPQVNNFNQKNNEKFKMSLNGAQYQAKDGDLCIADSGATHTILKSKKYLFELKPTKGTINTISSPTNLVDGVRKANVVLPNGTQLLIENALFSSKSKRNLLSFRNIYHNGYDTQSRTIGNKNYLLIMDENQAFETLPMLRCGLHYTHINVPQAHMAVKEKYYDPGIFSLWYDRLGHPGSTMMKKIVENTHGHPLKDQKFSKIDKVPLCTSCFLEKLIVRPSPFKIENESPMFLERIQGYHDTPNGHVDAVM</sequence>
<comment type="caution">
    <text evidence="4">The sequence shown here is derived from an EMBL/GenBank/DDBJ whole genome shotgun (WGS) entry which is preliminary data.</text>
</comment>
<dbReference type="InterPro" id="IPR054722">
    <property type="entry name" value="PolX-like_BBD"/>
</dbReference>
<protein>
    <submittedName>
        <fullName evidence="4">Uncharacterized protein</fullName>
    </submittedName>
</protein>
<dbReference type="InterPro" id="IPR025724">
    <property type="entry name" value="GAG-pre-integrase_dom"/>
</dbReference>
<dbReference type="Pfam" id="PF13976">
    <property type="entry name" value="gag_pre-integrs"/>
    <property type="match status" value="1"/>
</dbReference>
<feature type="domain" description="GAG-pre-integrase" evidence="2">
    <location>
        <begin position="1020"/>
        <end position="1090"/>
    </location>
</feature>
<proteinExistence type="predicted"/>
<dbReference type="EMBL" id="BKCJ010003171">
    <property type="protein sequence ID" value="GEU53426.1"/>
    <property type="molecule type" value="Genomic_DNA"/>
</dbReference>
<evidence type="ECO:0000313" key="4">
    <source>
        <dbReference type="EMBL" id="GEU53426.1"/>
    </source>
</evidence>
<feature type="non-terminal residue" evidence="4">
    <location>
        <position position="1"/>
    </location>
</feature>
<accession>A0A6L2KVV8</accession>
<organism evidence="4">
    <name type="scientific">Tanacetum cinerariifolium</name>
    <name type="common">Dalmatian daisy</name>
    <name type="synonym">Chrysanthemum cinerariifolium</name>
    <dbReference type="NCBI Taxonomy" id="118510"/>
    <lineage>
        <taxon>Eukaryota</taxon>
        <taxon>Viridiplantae</taxon>
        <taxon>Streptophyta</taxon>
        <taxon>Embryophyta</taxon>
        <taxon>Tracheophyta</taxon>
        <taxon>Spermatophyta</taxon>
        <taxon>Magnoliopsida</taxon>
        <taxon>eudicotyledons</taxon>
        <taxon>Gunneridae</taxon>
        <taxon>Pentapetalae</taxon>
        <taxon>asterids</taxon>
        <taxon>campanulids</taxon>
        <taxon>Asterales</taxon>
        <taxon>Asteraceae</taxon>
        <taxon>Asteroideae</taxon>
        <taxon>Anthemideae</taxon>
        <taxon>Anthemidinae</taxon>
        <taxon>Tanacetum</taxon>
    </lineage>
</organism>
<name>A0A6L2KVV8_TANCI</name>
<reference evidence="4" key="1">
    <citation type="journal article" date="2019" name="Sci. Rep.">
        <title>Draft genome of Tanacetum cinerariifolium, the natural source of mosquito coil.</title>
        <authorList>
            <person name="Yamashiro T."/>
            <person name="Shiraishi A."/>
            <person name="Satake H."/>
            <person name="Nakayama K."/>
        </authorList>
    </citation>
    <scope>NUCLEOTIDE SEQUENCE</scope>
</reference>
<feature type="compositionally biased region" description="Basic residues" evidence="1">
    <location>
        <begin position="822"/>
        <end position="841"/>
    </location>
</feature>
<gene>
    <name evidence="4" type="ORF">Tci_025404</name>
</gene>
<evidence type="ECO:0000259" key="2">
    <source>
        <dbReference type="Pfam" id="PF13976"/>
    </source>
</evidence>